<organism evidence="2 3">
    <name type="scientific">Oidiodendron maius (strain Zn)</name>
    <dbReference type="NCBI Taxonomy" id="913774"/>
    <lineage>
        <taxon>Eukaryota</taxon>
        <taxon>Fungi</taxon>
        <taxon>Dikarya</taxon>
        <taxon>Ascomycota</taxon>
        <taxon>Pezizomycotina</taxon>
        <taxon>Leotiomycetes</taxon>
        <taxon>Leotiomycetes incertae sedis</taxon>
        <taxon>Myxotrichaceae</taxon>
        <taxon>Oidiodendron</taxon>
    </lineage>
</organism>
<dbReference type="Pfam" id="PF06500">
    <property type="entry name" value="FrsA-like"/>
    <property type="match status" value="1"/>
</dbReference>
<dbReference type="HOGENOM" id="CLU_054414_0_0_1"/>
<gene>
    <name evidence="2" type="ORF">OIDMADRAFT_60958</name>
</gene>
<dbReference type="SUPFAM" id="SSF53474">
    <property type="entry name" value="alpha/beta-Hydrolases"/>
    <property type="match status" value="1"/>
</dbReference>
<dbReference type="InterPro" id="IPR029058">
    <property type="entry name" value="AB_hydrolase_fold"/>
</dbReference>
<dbReference type="Gene3D" id="3.40.50.1820">
    <property type="entry name" value="alpha/beta hydrolase"/>
    <property type="match status" value="1"/>
</dbReference>
<evidence type="ECO:0008006" key="4">
    <source>
        <dbReference type="Google" id="ProtNLM"/>
    </source>
</evidence>
<evidence type="ECO:0000313" key="3">
    <source>
        <dbReference type="Proteomes" id="UP000054321"/>
    </source>
</evidence>
<accession>A0A0C3GS68</accession>
<dbReference type="PANTHER" id="PTHR22946">
    <property type="entry name" value="DIENELACTONE HYDROLASE DOMAIN-CONTAINING PROTEIN-RELATED"/>
    <property type="match status" value="1"/>
</dbReference>
<evidence type="ECO:0000256" key="1">
    <source>
        <dbReference type="ARBA" id="ARBA00022801"/>
    </source>
</evidence>
<keyword evidence="1" id="KW-0378">Hydrolase</keyword>
<keyword evidence="3" id="KW-1185">Reference proteome</keyword>
<proteinExistence type="predicted"/>
<dbReference type="Proteomes" id="UP000054321">
    <property type="component" value="Unassembled WGS sequence"/>
</dbReference>
<dbReference type="InParanoid" id="A0A0C3GS68"/>
<evidence type="ECO:0000313" key="2">
    <source>
        <dbReference type="EMBL" id="KIM94124.1"/>
    </source>
</evidence>
<dbReference type="AlphaFoldDB" id="A0A0C3GS68"/>
<dbReference type="InterPro" id="IPR050261">
    <property type="entry name" value="FrsA_esterase"/>
</dbReference>
<reference evidence="2 3" key="1">
    <citation type="submission" date="2014-04" db="EMBL/GenBank/DDBJ databases">
        <authorList>
            <consortium name="DOE Joint Genome Institute"/>
            <person name="Kuo A."/>
            <person name="Martino E."/>
            <person name="Perotto S."/>
            <person name="Kohler A."/>
            <person name="Nagy L.G."/>
            <person name="Floudas D."/>
            <person name="Copeland A."/>
            <person name="Barry K.W."/>
            <person name="Cichocki N."/>
            <person name="Veneault-Fourrey C."/>
            <person name="LaButti K."/>
            <person name="Lindquist E.A."/>
            <person name="Lipzen A."/>
            <person name="Lundell T."/>
            <person name="Morin E."/>
            <person name="Murat C."/>
            <person name="Sun H."/>
            <person name="Tunlid A."/>
            <person name="Henrissat B."/>
            <person name="Grigoriev I.V."/>
            <person name="Hibbett D.S."/>
            <person name="Martin F."/>
            <person name="Nordberg H.P."/>
            <person name="Cantor M.N."/>
            <person name="Hua S.X."/>
        </authorList>
    </citation>
    <scope>NUCLEOTIDE SEQUENCE [LARGE SCALE GENOMIC DNA]</scope>
    <source>
        <strain evidence="2 3">Zn</strain>
    </source>
</reference>
<dbReference type="GO" id="GO:0016787">
    <property type="term" value="F:hydrolase activity"/>
    <property type="evidence" value="ECO:0007669"/>
    <property type="project" value="UniProtKB-KW"/>
</dbReference>
<sequence>MFFETAITFLALIRATNTAARAFGAKLFLPALSARRFSSLAGIDEATMARQMKACTSFSDANWTSYWSGIALQHIDRLDKQLDYPRLGRAREWVERGAVNTPPSDLNCILSRGGAAITRTPFGRVIDLNELNHGITAEVESGLAAVDALLKAIVYLFVASWPGRSPKRDEAYYTSGRLFDVLLDAITPTMGLEVERHIVLSGDESISIYFLLPDASLRDADKPWPAILVSNGLEGTNLEAMLYFLYNMKHRSNFAWVFMEMPGTYAYKNPMKVGISEQVYSDVISKITTHPTIDRNRVGMLGLSFGAHWATRMAFADERLKAVAANGPPLARSLQPWGAFGIPQIMIDTLCNVSGASSLFDLSVKLHALSPKRSDIERISCPILAFNGDKDTLVSTQDTVDLAKWAPNSRLHMYPNDDHCAMSHAQEWIELCMSFFQAHLQKSEAS</sequence>
<dbReference type="InterPro" id="IPR010520">
    <property type="entry name" value="FrsA-like"/>
</dbReference>
<protein>
    <recommendedName>
        <fullName evidence="4">Peptidase S9 prolyl oligopeptidase catalytic domain-containing protein</fullName>
    </recommendedName>
</protein>
<dbReference type="PANTHER" id="PTHR22946:SF12">
    <property type="entry name" value="CONIDIAL PIGMENT BIOSYNTHESIS PROTEIN AYG1 (AFU_ORTHOLOGUE AFUA_2G17550)"/>
    <property type="match status" value="1"/>
</dbReference>
<name>A0A0C3GS68_OIDMZ</name>
<reference evidence="3" key="2">
    <citation type="submission" date="2015-01" db="EMBL/GenBank/DDBJ databases">
        <title>Evolutionary Origins and Diversification of the Mycorrhizal Mutualists.</title>
        <authorList>
            <consortium name="DOE Joint Genome Institute"/>
            <consortium name="Mycorrhizal Genomics Consortium"/>
            <person name="Kohler A."/>
            <person name="Kuo A."/>
            <person name="Nagy L.G."/>
            <person name="Floudas D."/>
            <person name="Copeland A."/>
            <person name="Barry K.W."/>
            <person name="Cichocki N."/>
            <person name="Veneault-Fourrey C."/>
            <person name="LaButti K."/>
            <person name="Lindquist E.A."/>
            <person name="Lipzen A."/>
            <person name="Lundell T."/>
            <person name="Morin E."/>
            <person name="Murat C."/>
            <person name="Riley R."/>
            <person name="Ohm R."/>
            <person name="Sun H."/>
            <person name="Tunlid A."/>
            <person name="Henrissat B."/>
            <person name="Grigoriev I.V."/>
            <person name="Hibbett D.S."/>
            <person name="Martin F."/>
        </authorList>
    </citation>
    <scope>NUCLEOTIDE SEQUENCE [LARGE SCALE GENOMIC DNA]</scope>
    <source>
        <strain evidence="3">Zn</strain>
    </source>
</reference>
<dbReference type="EMBL" id="KN832891">
    <property type="protein sequence ID" value="KIM94124.1"/>
    <property type="molecule type" value="Genomic_DNA"/>
</dbReference>
<dbReference type="OrthoDB" id="8119704at2759"/>